<sequence>MAVCMRAGDEVAKYYPTPHLRNSFNAAAKEYCNACASDPLIASVTVKGSLEGVSASAGMRPSIIPLYEKSFPI</sequence>
<dbReference type="Proteomes" id="UP000078576">
    <property type="component" value="Unassembled WGS sequence"/>
</dbReference>
<evidence type="ECO:0000313" key="1">
    <source>
        <dbReference type="EMBL" id="KUI56884.1"/>
    </source>
</evidence>
<keyword evidence="2" id="KW-1185">Reference proteome</keyword>
<organism evidence="1 2">
    <name type="scientific">Cytospora mali</name>
    <name type="common">Apple Valsa canker fungus</name>
    <name type="synonym">Valsa mali</name>
    <dbReference type="NCBI Taxonomy" id="578113"/>
    <lineage>
        <taxon>Eukaryota</taxon>
        <taxon>Fungi</taxon>
        <taxon>Dikarya</taxon>
        <taxon>Ascomycota</taxon>
        <taxon>Pezizomycotina</taxon>
        <taxon>Sordariomycetes</taxon>
        <taxon>Sordariomycetidae</taxon>
        <taxon>Diaporthales</taxon>
        <taxon>Cytosporaceae</taxon>
        <taxon>Cytospora</taxon>
    </lineage>
</organism>
<dbReference type="AlphaFoldDB" id="A0A194UZ11"/>
<proteinExistence type="predicted"/>
<evidence type="ECO:0000313" key="2">
    <source>
        <dbReference type="Proteomes" id="UP000078576"/>
    </source>
</evidence>
<accession>A0A194UZ11</accession>
<gene>
    <name evidence="1" type="ORF">VP1G_10851</name>
</gene>
<name>A0A194UZ11_CYTMA</name>
<dbReference type="EMBL" id="KN714693">
    <property type="protein sequence ID" value="KUI56884.1"/>
    <property type="molecule type" value="Genomic_DNA"/>
</dbReference>
<reference evidence="2" key="1">
    <citation type="submission" date="2014-12" db="EMBL/GenBank/DDBJ databases">
        <title>Genome Sequence of Valsa Canker Pathogens Uncovers a Specific Adaption of Colonization on Woody Bark.</title>
        <authorList>
            <person name="Yin Z."/>
            <person name="Liu H."/>
            <person name="Gao X."/>
            <person name="Li Z."/>
            <person name="Song N."/>
            <person name="Ke X."/>
            <person name="Dai Q."/>
            <person name="Wu Y."/>
            <person name="Sun Y."/>
            <person name="Xu J.-R."/>
            <person name="Kang Z.K."/>
            <person name="Wang L."/>
            <person name="Huang L."/>
        </authorList>
    </citation>
    <scope>NUCLEOTIDE SEQUENCE [LARGE SCALE GENOMIC DNA]</scope>
    <source>
        <strain evidence="2">SXYL134</strain>
    </source>
</reference>
<protein>
    <submittedName>
        <fullName evidence="1">Uncharacterized protein</fullName>
    </submittedName>
</protein>